<evidence type="ECO:0000313" key="4">
    <source>
        <dbReference type="Proteomes" id="UP000053372"/>
    </source>
</evidence>
<evidence type="ECO:0000259" key="2">
    <source>
        <dbReference type="Pfam" id="PF01471"/>
    </source>
</evidence>
<reference evidence="3 4" key="1">
    <citation type="journal article" date="2015" name="Genome Announc.">
        <title>Draft Genome of the Euendolithic (true boring) Cyanobacterium Mastigocoleus testarum strain BC008.</title>
        <authorList>
            <person name="Guida B.S."/>
            <person name="Garcia-Pichel F."/>
        </authorList>
    </citation>
    <scope>NUCLEOTIDE SEQUENCE [LARGE SCALE GENOMIC DNA]</scope>
    <source>
        <strain evidence="3 4">BC008</strain>
    </source>
</reference>
<feature type="compositionally biased region" description="Polar residues" evidence="1">
    <location>
        <begin position="163"/>
        <end position="180"/>
    </location>
</feature>
<dbReference type="Proteomes" id="UP000053372">
    <property type="component" value="Unassembled WGS sequence"/>
</dbReference>
<feature type="compositionally biased region" description="Polar residues" evidence="1">
    <location>
        <begin position="231"/>
        <end position="248"/>
    </location>
</feature>
<sequence>MWCGIRRSTSARIATICLFVTGIVTSNTALALRERNYTPEEFCGVLRGLGYEVEISNTCLQDSQTKKAVGEFQQGYKLGVESVTGAKTQNHAASIVKILQTNLNMIVKPEPPLPVNQFYGPQTAAAVKKYQEKLKIEQTGIADLALRQRLDKKVKEMLDTPESGATTTPSSEVTTPKSGETTTPSPEATTTPKPGATTTPSSEVTTPKSGETTTPSPEATTTPTPEATTPKSGETATPNPGATTPSSGETTTPNPGATTTPTPEATSTPSPEATSTPTPEATSTPSPTPKPKPE</sequence>
<feature type="compositionally biased region" description="Polar residues" evidence="1">
    <location>
        <begin position="201"/>
        <end position="210"/>
    </location>
</feature>
<dbReference type="AlphaFoldDB" id="A0A0V7ZLK8"/>
<feature type="compositionally biased region" description="Low complexity" evidence="1">
    <location>
        <begin position="181"/>
        <end position="200"/>
    </location>
</feature>
<protein>
    <recommendedName>
        <fullName evidence="2">Peptidoglycan binding-like domain-containing protein</fullName>
    </recommendedName>
</protein>
<accession>A0A0V7ZLK8</accession>
<comment type="caution">
    <text evidence="3">The sequence shown here is derived from an EMBL/GenBank/DDBJ whole genome shotgun (WGS) entry which is preliminary data.</text>
</comment>
<feature type="compositionally biased region" description="Low complexity" evidence="1">
    <location>
        <begin position="211"/>
        <end position="230"/>
    </location>
</feature>
<evidence type="ECO:0000256" key="1">
    <source>
        <dbReference type="SAM" id="MobiDB-lite"/>
    </source>
</evidence>
<feature type="compositionally biased region" description="Low complexity" evidence="1">
    <location>
        <begin position="249"/>
        <end position="285"/>
    </location>
</feature>
<dbReference type="Pfam" id="PF01471">
    <property type="entry name" value="PG_binding_1"/>
    <property type="match status" value="1"/>
</dbReference>
<evidence type="ECO:0000313" key="3">
    <source>
        <dbReference type="EMBL" id="KST65340.1"/>
    </source>
</evidence>
<dbReference type="InterPro" id="IPR036366">
    <property type="entry name" value="PGBDSf"/>
</dbReference>
<dbReference type="EMBL" id="LMTZ01000109">
    <property type="protein sequence ID" value="KST65340.1"/>
    <property type="molecule type" value="Genomic_DNA"/>
</dbReference>
<dbReference type="SUPFAM" id="SSF47090">
    <property type="entry name" value="PGBD-like"/>
    <property type="match status" value="1"/>
</dbReference>
<dbReference type="Gene3D" id="1.10.101.10">
    <property type="entry name" value="PGBD-like superfamily/PGBD"/>
    <property type="match status" value="1"/>
</dbReference>
<keyword evidence="4" id="KW-1185">Reference proteome</keyword>
<proteinExistence type="predicted"/>
<gene>
    <name evidence="3" type="ORF">BC008_21330</name>
</gene>
<feature type="region of interest" description="Disordered" evidence="1">
    <location>
        <begin position="158"/>
        <end position="294"/>
    </location>
</feature>
<dbReference type="InterPro" id="IPR036365">
    <property type="entry name" value="PGBD-like_sf"/>
</dbReference>
<feature type="domain" description="Peptidoglycan binding-like" evidence="2">
    <location>
        <begin position="96"/>
        <end position="150"/>
    </location>
</feature>
<organism evidence="3 4">
    <name type="scientific">Mastigocoleus testarum BC008</name>
    <dbReference type="NCBI Taxonomy" id="371196"/>
    <lineage>
        <taxon>Bacteria</taxon>
        <taxon>Bacillati</taxon>
        <taxon>Cyanobacteriota</taxon>
        <taxon>Cyanophyceae</taxon>
        <taxon>Nostocales</taxon>
        <taxon>Hapalosiphonaceae</taxon>
        <taxon>Mastigocoleus</taxon>
    </lineage>
</organism>
<dbReference type="OrthoDB" id="465360at2"/>
<dbReference type="InterPro" id="IPR002477">
    <property type="entry name" value="Peptidoglycan-bd-like"/>
</dbReference>
<name>A0A0V7ZLK8_9CYAN</name>